<accession>X1U3H9</accession>
<name>X1U3H9_9ZZZZ</name>
<protein>
    <recommendedName>
        <fullName evidence="2">TIGR00268 family protein</fullName>
    </recommendedName>
</protein>
<dbReference type="PANTHER" id="PTHR43169:SF2">
    <property type="entry name" value="NAD_GMP SYNTHASE DOMAIN-CONTAINING PROTEIN"/>
    <property type="match status" value="1"/>
</dbReference>
<dbReference type="SUPFAM" id="SSF52402">
    <property type="entry name" value="Adenine nucleotide alpha hydrolases-like"/>
    <property type="match status" value="1"/>
</dbReference>
<organism evidence="1">
    <name type="scientific">marine sediment metagenome</name>
    <dbReference type="NCBI Taxonomy" id="412755"/>
    <lineage>
        <taxon>unclassified sequences</taxon>
        <taxon>metagenomes</taxon>
        <taxon>ecological metagenomes</taxon>
    </lineage>
</organism>
<gene>
    <name evidence="1" type="ORF">S12H4_40599</name>
</gene>
<evidence type="ECO:0008006" key="2">
    <source>
        <dbReference type="Google" id="ProtNLM"/>
    </source>
</evidence>
<proteinExistence type="predicted"/>
<dbReference type="PANTHER" id="PTHR43169">
    <property type="entry name" value="EXSB FAMILY PROTEIN"/>
    <property type="match status" value="1"/>
</dbReference>
<feature type="non-terminal residue" evidence="1">
    <location>
        <position position="1"/>
    </location>
</feature>
<dbReference type="AlphaFoldDB" id="X1U3H9"/>
<evidence type="ECO:0000313" key="1">
    <source>
        <dbReference type="EMBL" id="GAI94375.1"/>
    </source>
</evidence>
<dbReference type="InterPro" id="IPR052188">
    <property type="entry name" value="Ni-pincer_cofactor_biosynth"/>
</dbReference>
<sequence length="141" mass="15561">PGFRAAKETGVLAPLIDAGLNKEEIRFLSKEMGLLTWDKPAMPCLATRIPYGSAITEDKLKMIEQAEVFLSEQGFTQVRVRHHGSVARIEVASKELKDLLSETPKKAIVKKFHTIGFEHVAVDLEGYVSGKMNRSPIGVAE</sequence>
<comment type="caution">
    <text evidence="1">The sequence shown here is derived from an EMBL/GenBank/DDBJ whole genome shotgun (WGS) entry which is preliminary data.</text>
</comment>
<dbReference type="EMBL" id="BARW01024655">
    <property type="protein sequence ID" value="GAI94375.1"/>
    <property type="molecule type" value="Genomic_DNA"/>
</dbReference>
<reference evidence="1" key="1">
    <citation type="journal article" date="2014" name="Front. Microbiol.">
        <title>High frequency of phylogenetically diverse reductive dehalogenase-homologous genes in deep subseafloor sedimentary metagenomes.</title>
        <authorList>
            <person name="Kawai M."/>
            <person name="Futagami T."/>
            <person name="Toyoda A."/>
            <person name="Takaki Y."/>
            <person name="Nishi S."/>
            <person name="Hori S."/>
            <person name="Arai W."/>
            <person name="Tsubouchi T."/>
            <person name="Morono Y."/>
            <person name="Uchiyama I."/>
            <person name="Ito T."/>
            <person name="Fujiyama A."/>
            <person name="Inagaki F."/>
            <person name="Takami H."/>
        </authorList>
    </citation>
    <scope>NUCLEOTIDE SEQUENCE</scope>
    <source>
        <strain evidence="1">Expedition CK06-06</strain>
    </source>
</reference>